<organism evidence="2 3">
    <name type="scientific">Helicobacter jaachi</name>
    <dbReference type="NCBI Taxonomy" id="1677920"/>
    <lineage>
        <taxon>Bacteria</taxon>
        <taxon>Pseudomonadati</taxon>
        <taxon>Campylobacterota</taxon>
        <taxon>Epsilonproteobacteria</taxon>
        <taxon>Campylobacterales</taxon>
        <taxon>Helicobacteraceae</taxon>
        <taxon>Helicobacter</taxon>
    </lineage>
</organism>
<evidence type="ECO:0000313" key="3">
    <source>
        <dbReference type="Proteomes" id="UP000029733"/>
    </source>
</evidence>
<evidence type="ECO:0000259" key="1">
    <source>
        <dbReference type="Pfam" id="PF00535"/>
    </source>
</evidence>
<proteinExistence type="predicted"/>
<reference evidence="2 3" key="1">
    <citation type="journal article" date="2014" name="Genome Announc.">
        <title>Draft genome sequences of eight enterohepatic helicobacter species isolated from both laboratory and wild rodents.</title>
        <authorList>
            <person name="Sheh A."/>
            <person name="Shen Z."/>
            <person name="Fox J.G."/>
        </authorList>
    </citation>
    <scope>NUCLEOTIDE SEQUENCE [LARGE SCALE GENOMIC DNA]</scope>
    <source>
        <strain evidence="2 3">MIT 09-6949</strain>
    </source>
</reference>
<keyword evidence="2" id="KW-0808">Transferase</keyword>
<dbReference type="PANTHER" id="PTHR22916:SF3">
    <property type="entry name" value="UDP-GLCNAC:BETAGAL BETA-1,3-N-ACETYLGLUCOSAMINYLTRANSFERASE-LIKE PROTEIN 1"/>
    <property type="match status" value="1"/>
</dbReference>
<dbReference type="Gene3D" id="3.90.550.10">
    <property type="entry name" value="Spore Coat Polysaccharide Biosynthesis Protein SpsA, Chain A"/>
    <property type="match status" value="1"/>
</dbReference>
<evidence type="ECO:0000313" key="2">
    <source>
        <dbReference type="EMBL" id="TLD97721.1"/>
    </source>
</evidence>
<dbReference type="InterPro" id="IPR029044">
    <property type="entry name" value="Nucleotide-diphossugar_trans"/>
</dbReference>
<gene>
    <name evidence="2" type="ORF">LS71_003030</name>
</gene>
<feature type="domain" description="Glycosyltransferase 2-like" evidence="1">
    <location>
        <begin position="12"/>
        <end position="86"/>
    </location>
</feature>
<dbReference type="AlphaFoldDB" id="A0A4U8TCN3"/>
<comment type="caution">
    <text evidence="2">The sequence shown here is derived from an EMBL/GenBank/DDBJ whole genome shotgun (WGS) entry which is preliminary data.</text>
</comment>
<name>A0A4U8TCN3_9HELI</name>
<dbReference type="CDD" id="cd00761">
    <property type="entry name" value="Glyco_tranf_GTA_type"/>
    <property type="match status" value="1"/>
</dbReference>
<keyword evidence="3" id="KW-1185">Reference proteome</keyword>
<dbReference type="Proteomes" id="UP000029733">
    <property type="component" value="Unassembled WGS sequence"/>
</dbReference>
<protein>
    <submittedName>
        <fullName evidence="2">Glycosyltransferase family 2 protein</fullName>
    </submittedName>
</protein>
<dbReference type="SUPFAM" id="SSF53448">
    <property type="entry name" value="Nucleotide-diphospho-sugar transferases"/>
    <property type="match status" value="1"/>
</dbReference>
<dbReference type="GO" id="GO:0016758">
    <property type="term" value="F:hexosyltransferase activity"/>
    <property type="evidence" value="ECO:0007669"/>
    <property type="project" value="UniProtKB-ARBA"/>
</dbReference>
<dbReference type="Pfam" id="PF00535">
    <property type="entry name" value="Glycos_transf_2"/>
    <property type="match status" value="1"/>
</dbReference>
<dbReference type="EMBL" id="JRPR02000001">
    <property type="protein sequence ID" value="TLD97721.1"/>
    <property type="molecule type" value="Genomic_DNA"/>
</dbReference>
<dbReference type="InterPro" id="IPR001173">
    <property type="entry name" value="Glyco_trans_2-like"/>
</dbReference>
<accession>A0A4U8TCN3</accession>
<dbReference type="STRING" id="1677920.LS71_03880"/>
<dbReference type="OrthoDB" id="5372349at2"/>
<sequence>MQAKNHTPKVAIIVPFYNVQKYLAQCLDSIINQSYKHLEIILVDDGSSDESVAIAREYFLKDKRISLICKSNGGQGSARNIALEYIDNGLDTTLLLQENNHYVFKANLKANALSANHYAYTTQEVMYYTGGGAERRFSA</sequence>
<dbReference type="PANTHER" id="PTHR22916">
    <property type="entry name" value="GLYCOSYLTRANSFERASE"/>
    <property type="match status" value="1"/>
</dbReference>